<evidence type="ECO:0000256" key="1">
    <source>
        <dbReference type="SAM" id="Phobius"/>
    </source>
</evidence>
<keyword evidence="1" id="KW-1133">Transmembrane helix</keyword>
<sequence length="196" mass="23014">MKTNYNFQELWKQKESNKPDTQSIIKKANTYKRKQLLADIRMLICMLATAAGIVAIWNVIDFRMFTTRLGIILILIAIGMYAYLFTQNINVIRKINPSTSNQEYLSAIKKLEKQQVYMQTRGISIYYILLGLGLAFYFYEFALRLSMLGVILSYGLTFFWMAITWFFIRPKQVRRQREKIAAVIQSLETLEKGFEE</sequence>
<keyword evidence="3" id="KW-1185">Reference proteome</keyword>
<comment type="caution">
    <text evidence="2">The sequence shown here is derived from an EMBL/GenBank/DDBJ whole genome shotgun (WGS) entry which is preliminary data.</text>
</comment>
<keyword evidence="1" id="KW-0472">Membrane</keyword>
<protein>
    <submittedName>
        <fullName evidence="2">Uncharacterized protein</fullName>
    </submittedName>
</protein>
<reference evidence="2 3" key="1">
    <citation type="submission" date="2017-05" db="EMBL/GenBank/DDBJ databases">
        <authorList>
            <person name="Varghese N."/>
            <person name="Submissions S."/>
        </authorList>
    </citation>
    <scope>NUCLEOTIDE SEQUENCE [LARGE SCALE GENOMIC DNA]</scope>
    <source>
        <strain evidence="2 3">DSM 18015</strain>
    </source>
</reference>
<feature type="transmembrane region" description="Helical" evidence="1">
    <location>
        <begin position="123"/>
        <end position="139"/>
    </location>
</feature>
<proteinExistence type="predicted"/>
<gene>
    <name evidence="2" type="ORF">SAMN05421679_102310</name>
</gene>
<feature type="transmembrane region" description="Helical" evidence="1">
    <location>
        <begin position="66"/>
        <end position="85"/>
    </location>
</feature>
<dbReference type="EMBL" id="FXUO01000002">
    <property type="protein sequence ID" value="SMP90424.1"/>
    <property type="molecule type" value="Genomic_DNA"/>
</dbReference>
<dbReference type="RefSeq" id="WP_283415806.1">
    <property type="nucleotide sequence ID" value="NZ_FXUO01000002.1"/>
</dbReference>
<evidence type="ECO:0000313" key="2">
    <source>
        <dbReference type="EMBL" id="SMP90424.1"/>
    </source>
</evidence>
<feature type="transmembrane region" description="Helical" evidence="1">
    <location>
        <begin position="40"/>
        <end position="60"/>
    </location>
</feature>
<organism evidence="2 3">
    <name type="scientific">Epilithonimonas pallida</name>
    <dbReference type="NCBI Taxonomy" id="373671"/>
    <lineage>
        <taxon>Bacteria</taxon>
        <taxon>Pseudomonadati</taxon>
        <taxon>Bacteroidota</taxon>
        <taxon>Flavobacteriia</taxon>
        <taxon>Flavobacteriales</taxon>
        <taxon>Weeksellaceae</taxon>
        <taxon>Chryseobacterium group</taxon>
        <taxon>Epilithonimonas</taxon>
    </lineage>
</organism>
<accession>A0ABY1R0X8</accession>
<feature type="transmembrane region" description="Helical" evidence="1">
    <location>
        <begin position="145"/>
        <end position="168"/>
    </location>
</feature>
<evidence type="ECO:0000313" key="3">
    <source>
        <dbReference type="Proteomes" id="UP001158050"/>
    </source>
</evidence>
<dbReference type="Proteomes" id="UP001158050">
    <property type="component" value="Unassembled WGS sequence"/>
</dbReference>
<name>A0ABY1R0X8_9FLAO</name>
<keyword evidence="1" id="KW-0812">Transmembrane</keyword>